<reference evidence="20 21" key="1">
    <citation type="submission" date="2016-01" db="EMBL/GenBank/DDBJ databases">
        <title>How many papillomavirus species can be undetected in fibropapillomas?</title>
        <authorList>
            <person name="Daudt C."/>
            <person name="Chaves da Silva F.R."/>
            <person name="Streck A.F."/>
            <person name="Weber M.N."/>
            <person name="Cibulski S.P."/>
            <person name="Canal C.W."/>
        </authorList>
    </citation>
    <scope>NUCLEOTIDE SEQUENCE [LARGE SCALE GENOMIC DNA]</scope>
</reference>
<organism evidence="20 21">
    <name type="scientific">Bos taurus papillomavirus 16</name>
    <dbReference type="NCBI Taxonomy" id="1887214"/>
    <lineage>
        <taxon>Viruses</taxon>
        <taxon>Monodnaviria</taxon>
        <taxon>Shotokuvirae</taxon>
        <taxon>Cossaviricota</taxon>
        <taxon>Papovaviricetes</taxon>
        <taxon>Zurhausenvirales</taxon>
        <taxon>Papillomaviridae</taxon>
        <taxon>Firstpapillomavirinae</taxon>
        <taxon>Dyokappapapillomavirus</taxon>
        <taxon>Dyokappapapillomavirus 3</taxon>
    </lineage>
</organism>
<evidence type="ECO:0000313" key="21">
    <source>
        <dbReference type="Proteomes" id="UP000171261"/>
    </source>
</evidence>
<comment type="similarity">
    <text evidence="18 19">Belongs to the papillomaviridae E7 protein family.</text>
</comment>
<keyword evidence="7 18" id="KW-0863">Zinc-finger</keyword>
<keyword evidence="6 18" id="KW-0479">Metal-binding</keyword>
<evidence type="ECO:0000256" key="17">
    <source>
        <dbReference type="ARBA" id="ARBA00023309"/>
    </source>
</evidence>
<evidence type="ECO:0000256" key="5">
    <source>
        <dbReference type="ARBA" id="ARBA00022632"/>
    </source>
</evidence>
<dbReference type="Gene3D" id="3.30.160.330">
    <property type="match status" value="1"/>
</dbReference>
<keyword evidence="9 18" id="KW-0862">Zinc</keyword>
<evidence type="ECO:0000256" key="10">
    <source>
        <dbReference type="ARBA" id="ARBA00023015"/>
    </source>
</evidence>
<evidence type="ECO:0000256" key="9">
    <source>
        <dbReference type="ARBA" id="ARBA00022833"/>
    </source>
</evidence>
<keyword evidence="5 18" id="KW-1090">Inhibition of host innate immune response by virus</keyword>
<feature type="short sequence motif" description="Nuclear export signal" evidence="18">
    <location>
        <begin position="65"/>
        <end position="73"/>
    </location>
</feature>
<evidence type="ECO:0000256" key="18">
    <source>
        <dbReference type="HAMAP-Rule" id="MF_04004"/>
    </source>
</evidence>
<dbReference type="InterPro" id="IPR000148">
    <property type="entry name" value="Papilloma_E7"/>
</dbReference>
<evidence type="ECO:0000256" key="11">
    <source>
        <dbReference type="ARBA" id="ARBA00023125"/>
    </source>
</evidence>
<comment type="domain">
    <text evidence="18">The E7 terminal domain is an intrinsically disordered domain, whose flexibility and conformational transitions confer target adaptability to the oncoprotein. It allows adaptation to a variety of protein targets and exposes the PEST degradation sequence that regulates its turnover in the cell.</text>
</comment>
<comment type="PTM">
    <text evidence="18">Highly phosphorylated.</text>
</comment>
<sequence length="88" mass="10121">MHGHTPTLIDIVLEELPDPVDLQCQEQLENEEEEGLLLDDYVVYACCGHCERHLKVYIRGTVESVRRLQELLLSSLEFVCPACGRPRR</sequence>
<evidence type="ECO:0000256" key="3">
    <source>
        <dbReference type="ARBA" id="ARBA00022562"/>
    </source>
</evidence>
<evidence type="ECO:0000256" key="7">
    <source>
        <dbReference type="ARBA" id="ARBA00022771"/>
    </source>
</evidence>
<keyword evidence="14 18" id="KW-1035">Host cytoplasm</keyword>
<evidence type="ECO:0000256" key="19">
    <source>
        <dbReference type="PIRNR" id="PIRNR003407"/>
    </source>
</evidence>
<comment type="function">
    <text evidence="18">Plays a role in viral genome replication by driving entry of quiescent cells into the cell cycle. Stimulation of progression from G1 to S phase allows the virus to efficiently use the cellular DNA replicating machinery to achieve viral genome replication. E7 protein has both transforming and trans-activating activities. Induces the disassembly of the E2F1 transcription factor from RB1, with subsequent transcriptional activation of E2F1-regulated S-phase genes. Interferes with host histone deacetylation mediated by HDAC1 and HDAC2, leading to transcription activation. Plays also a role in the inhibition of both antiviral and antiproliferative functions of host interferon alpha. Interaction with host TMEM173/STING impairs the ability of TMEM173/STING to sense cytosolic DNA and promote the production of type I interferon (IFN-alpha and IFN-beta).</text>
</comment>
<keyword evidence="3 18" id="KW-1048">Host nucleus</keyword>
<dbReference type="SUPFAM" id="SSF161234">
    <property type="entry name" value="E7 C-terminal domain-like"/>
    <property type="match status" value="1"/>
</dbReference>
<dbReference type="GO" id="GO:0039645">
    <property type="term" value="P:symbiont-mediated perturbation of host cell cycle G1/S transition checkpoint"/>
    <property type="evidence" value="ECO:0007669"/>
    <property type="project" value="UniProtKB-UniRule"/>
</dbReference>
<dbReference type="GO" id="GO:0006351">
    <property type="term" value="P:DNA-templated transcription"/>
    <property type="evidence" value="ECO:0007669"/>
    <property type="project" value="UniProtKB-UniRule"/>
</dbReference>
<feature type="zinc finger region" evidence="18">
    <location>
        <begin position="47"/>
        <end position="83"/>
    </location>
</feature>
<keyword evidence="16 18" id="KW-0899">Viral immunoevasion</keyword>
<dbReference type="KEGG" id="vg:28544375"/>
<keyword evidence="8 18" id="KW-1114">Inhibition of host interferon signaling pathway by virus</keyword>
<gene>
    <name evidence="18 20" type="primary">E7</name>
</gene>
<accession>A0A1B2K1Z7</accession>
<evidence type="ECO:0000256" key="13">
    <source>
        <dbReference type="ARBA" id="ARBA00023163"/>
    </source>
</evidence>
<dbReference type="GO" id="GO:0019904">
    <property type="term" value="F:protein domain specific binding"/>
    <property type="evidence" value="ECO:0007669"/>
    <property type="project" value="UniProtKB-UniRule"/>
</dbReference>
<evidence type="ECO:0000313" key="20">
    <source>
        <dbReference type="EMBL" id="ANZ90236.1"/>
    </source>
</evidence>
<evidence type="ECO:0000256" key="1">
    <source>
        <dbReference type="ARBA" id="ARBA00022504"/>
    </source>
</evidence>
<keyword evidence="21" id="KW-1185">Reference proteome</keyword>
<dbReference type="HAMAP" id="MF_04004">
    <property type="entry name" value="PPV_E7"/>
    <property type="match status" value="1"/>
</dbReference>
<evidence type="ECO:0000256" key="4">
    <source>
        <dbReference type="ARBA" id="ARBA00022581"/>
    </source>
</evidence>
<dbReference type="GO" id="GO:0030430">
    <property type="term" value="C:host cell cytoplasm"/>
    <property type="evidence" value="ECO:0007669"/>
    <property type="project" value="UniProtKB-SubCell"/>
</dbReference>
<keyword evidence="15" id="KW-0922">Interferon antiviral system evasion</keyword>
<name>A0A1B2K1Z7_9PAPI</name>
<keyword evidence="2 18" id="KW-0244">Early protein</keyword>
<dbReference type="GO" id="GO:0052170">
    <property type="term" value="P:symbiont-mediated suppression of host innate immune response"/>
    <property type="evidence" value="ECO:0007669"/>
    <property type="project" value="UniProtKB-KW"/>
</dbReference>
<dbReference type="RefSeq" id="YP_009272581.1">
    <property type="nucleotide sequence ID" value="NC_030796.1"/>
</dbReference>
<comment type="subunit">
    <text evidence="18">Homodimer. Homooligomer. Interacts with host RB1; this interaction induces dissociation of RB1-E2F1 complex thereby disrupting RB1 activity. Interacts with host EP300; this interaction represses EP300 transcriptional activity. Interacts with protein E2; this interaction inhibits E7 oncogenic activity. Interacts with host TMEM173/STING; this interaction impairs the ability of TMEM173/STING to sense cytosolic DNA and promote the production of type I interferon (IFN-alpha and IFN-beta).</text>
</comment>
<dbReference type="GO" id="GO:0003677">
    <property type="term" value="F:DNA binding"/>
    <property type="evidence" value="ECO:0007669"/>
    <property type="project" value="UniProtKB-UniRule"/>
</dbReference>
<keyword evidence="1 18" id="KW-1121">Modulation of host cell cycle by virus</keyword>
<keyword evidence="17 18" id="KW-1078">G1/S host cell cycle checkpoint dysregulation by virus</keyword>
<comment type="caution">
    <text evidence="18">Lacks conserved residue(s) required for the propagation of feature annotation.</text>
</comment>
<dbReference type="Proteomes" id="UP000171261">
    <property type="component" value="Segment"/>
</dbReference>
<evidence type="ECO:0000256" key="6">
    <source>
        <dbReference type="ARBA" id="ARBA00022723"/>
    </source>
</evidence>
<dbReference type="Pfam" id="PF00527">
    <property type="entry name" value="E7"/>
    <property type="match status" value="1"/>
</dbReference>
<dbReference type="EMBL" id="KU519391">
    <property type="protein sequence ID" value="ANZ90236.1"/>
    <property type="molecule type" value="Genomic_DNA"/>
</dbReference>
<evidence type="ECO:0000256" key="14">
    <source>
        <dbReference type="ARBA" id="ARBA00023200"/>
    </source>
</evidence>
<comment type="subcellular location">
    <subcellularLocation>
        <location evidence="18">Host cytoplasm</location>
    </subcellularLocation>
    <subcellularLocation>
        <location evidence="18">Host nucleus</location>
    </subcellularLocation>
    <text evidence="18">Predominantly found in the host nucleus.</text>
</comment>
<protein>
    <recommendedName>
        <fullName evidence="18 19">Protein E7</fullName>
    </recommendedName>
</protein>
<dbReference type="GO" id="GO:0003700">
    <property type="term" value="F:DNA-binding transcription factor activity"/>
    <property type="evidence" value="ECO:0007669"/>
    <property type="project" value="UniProtKB-UniRule"/>
</dbReference>
<dbReference type="PIRSF" id="PIRSF003407">
    <property type="entry name" value="Papvi_E7"/>
    <property type="match status" value="1"/>
</dbReference>
<keyword evidence="13 18" id="KW-0804">Transcription</keyword>
<comment type="function">
    <text evidence="19">E7 protein has both transforming and trans-activating activities.</text>
</comment>
<dbReference type="GO" id="GO:0008270">
    <property type="term" value="F:zinc ion binding"/>
    <property type="evidence" value="ECO:0007669"/>
    <property type="project" value="UniProtKB-KW"/>
</dbReference>
<evidence type="ECO:0000256" key="12">
    <source>
        <dbReference type="ARBA" id="ARBA00023159"/>
    </source>
</evidence>
<keyword evidence="12 18" id="KW-0010">Activator</keyword>
<dbReference type="GO" id="GO:0042025">
    <property type="term" value="C:host cell nucleus"/>
    <property type="evidence" value="ECO:0007669"/>
    <property type="project" value="UniProtKB-SubCell"/>
</dbReference>
<keyword evidence="4 18" id="KW-0945">Host-virus interaction</keyword>
<evidence type="ECO:0000256" key="16">
    <source>
        <dbReference type="ARBA" id="ARBA00023280"/>
    </source>
</evidence>
<dbReference type="GO" id="GO:0039502">
    <property type="term" value="P:symbiont-mediated suppression of host type I interferon-mediated signaling pathway"/>
    <property type="evidence" value="ECO:0007669"/>
    <property type="project" value="UniProtKB-UniRule"/>
</dbReference>
<evidence type="ECO:0000256" key="8">
    <source>
        <dbReference type="ARBA" id="ARBA00022830"/>
    </source>
</evidence>
<keyword evidence="11 18" id="KW-0238">DNA-binding</keyword>
<dbReference type="GeneID" id="28544375"/>
<feature type="short sequence motif" description="LXCXE motif; interaction with host RB1 and TMEM173/STING" evidence="18">
    <location>
        <begin position="22"/>
        <end position="26"/>
    </location>
</feature>
<proteinExistence type="inferred from homology"/>
<evidence type="ECO:0000256" key="2">
    <source>
        <dbReference type="ARBA" id="ARBA00022518"/>
    </source>
</evidence>
<evidence type="ECO:0000256" key="15">
    <source>
        <dbReference type="ARBA" id="ARBA00023258"/>
    </source>
</evidence>
<keyword evidence="10 18" id="KW-0805">Transcription regulation</keyword>